<dbReference type="Proteomes" id="UP000184330">
    <property type="component" value="Unassembled WGS sequence"/>
</dbReference>
<evidence type="ECO:0008006" key="4">
    <source>
        <dbReference type="Google" id="ProtNLM"/>
    </source>
</evidence>
<dbReference type="EMBL" id="FJOG01000001">
    <property type="protein sequence ID" value="CZR50273.1"/>
    <property type="molecule type" value="Genomic_DNA"/>
</dbReference>
<keyword evidence="3" id="KW-1185">Reference proteome</keyword>
<feature type="signal peptide" evidence="1">
    <location>
        <begin position="1"/>
        <end position="25"/>
    </location>
</feature>
<keyword evidence="1" id="KW-0732">Signal</keyword>
<organism evidence="2 3">
    <name type="scientific">Phialocephala subalpina</name>
    <dbReference type="NCBI Taxonomy" id="576137"/>
    <lineage>
        <taxon>Eukaryota</taxon>
        <taxon>Fungi</taxon>
        <taxon>Dikarya</taxon>
        <taxon>Ascomycota</taxon>
        <taxon>Pezizomycotina</taxon>
        <taxon>Leotiomycetes</taxon>
        <taxon>Helotiales</taxon>
        <taxon>Mollisiaceae</taxon>
        <taxon>Phialocephala</taxon>
        <taxon>Phialocephala fortinii species complex</taxon>
    </lineage>
</organism>
<gene>
    <name evidence="2" type="ORF">PAC_00145</name>
</gene>
<proteinExistence type="predicted"/>
<feature type="chain" id="PRO_5012521477" description="Secreted protein" evidence="1">
    <location>
        <begin position="26"/>
        <end position="101"/>
    </location>
</feature>
<evidence type="ECO:0000313" key="3">
    <source>
        <dbReference type="Proteomes" id="UP000184330"/>
    </source>
</evidence>
<name>A0A1L7WBW5_9HELO</name>
<evidence type="ECO:0000313" key="2">
    <source>
        <dbReference type="EMBL" id="CZR50273.1"/>
    </source>
</evidence>
<protein>
    <recommendedName>
        <fullName evidence="4">Secreted protein</fullName>
    </recommendedName>
</protein>
<sequence length="101" mass="11530">MHMITVPIFRSVLCCLILLRQLILRQPSALAHFSRSIKSRMTFCGRFSSRILWRTQNVLGLASHNASSTNLGKRKQRKVGYNISTLKLAIWILTGKYLGKL</sequence>
<reference evidence="2 3" key="1">
    <citation type="submission" date="2016-03" db="EMBL/GenBank/DDBJ databases">
        <authorList>
            <person name="Ploux O."/>
        </authorList>
    </citation>
    <scope>NUCLEOTIDE SEQUENCE [LARGE SCALE GENOMIC DNA]</scope>
    <source>
        <strain evidence="2 3">UAMH 11012</strain>
    </source>
</reference>
<dbReference type="AlphaFoldDB" id="A0A1L7WBW5"/>
<evidence type="ECO:0000256" key="1">
    <source>
        <dbReference type="SAM" id="SignalP"/>
    </source>
</evidence>
<accession>A0A1L7WBW5</accession>